<dbReference type="InterPro" id="IPR036021">
    <property type="entry name" value="Tungsten_al_ferr_oxy-like_C"/>
</dbReference>
<evidence type="ECO:0000313" key="10">
    <source>
        <dbReference type="EMBL" id="PUA34260.1"/>
    </source>
</evidence>
<dbReference type="PANTHER" id="PTHR30038">
    <property type="entry name" value="ALDEHYDE FERREDOXIN OXIDOREDUCTASE"/>
    <property type="match status" value="1"/>
</dbReference>
<evidence type="ECO:0000256" key="8">
    <source>
        <dbReference type="ARBA" id="ARBA00049934"/>
    </source>
</evidence>
<dbReference type="InterPro" id="IPR013983">
    <property type="entry name" value="Ald_Fedxn_OxRdtase_N"/>
</dbReference>
<evidence type="ECO:0000256" key="2">
    <source>
        <dbReference type="ARBA" id="ARBA00011032"/>
    </source>
</evidence>
<sequence length="638" mass="70164">MGEFPGYNGKILRVNLSEEKITVQDLTPDMAKMWIGGVGLAAKLIYDEVPARADPFGPENVFVFAVGPYQATNIPGSGRFVVCAKSPLTGIWGESTGGGYNAHELKRAGFDAVVVTGKAERPVYLWIHDGKAELMDASHLWGKADAFETETLIKKELGDDKIQVAPIGPGAENLVRYAGLICNYGHGCAGRTGMGAVMGSKRLKAIAFRGTKEVKVAHPDLLKEYLRELLPIINKAEFTKLNREYGQAMAIIPREENGLLPIKNFAQSRWKDGAIKIGAPVGGPGKFNEVLKPKPEPCSYCVMGCHRRVTVTSPEKYAMDSYGPEYETLAMIGSDCLIDNLLAINKANELCNRWSIDTIEFGGVCAFAMEAFEKGKITKEDLGFELRWGDGDAMLALLEKIVKRDGRVAWLLGEGLRVAGNALGCPEIAMHVNGAAVPAHDPRAFFSMAVETATSTRGACHLHGFPEAIELGVPFPEAGPELSQPLDRFAIDKKGLAQAKYQDRQAVNNSLVWCFFYEFSGVDFTWTTKLLNATTGWELTPQDLLKIGERIINVQRMFNLKHGLVPSRDDWLPKRFFEPRLEGGAAGKIPPLKVMLEEYYRVKGWPDGIPSETKLRELGLDFLVKDLEVIREAVKASQ</sequence>
<name>A0A2R7Y9P5_9ARCH</name>
<evidence type="ECO:0000256" key="1">
    <source>
        <dbReference type="ARBA" id="ARBA00001966"/>
    </source>
</evidence>
<evidence type="ECO:0000256" key="7">
    <source>
        <dbReference type="ARBA" id="ARBA00023014"/>
    </source>
</evidence>
<comment type="cofactor">
    <cofactor evidence="1">
        <name>[4Fe-4S] cluster</name>
        <dbReference type="ChEBI" id="CHEBI:49883"/>
    </cofactor>
</comment>
<dbReference type="GO" id="GO:0051539">
    <property type="term" value="F:4 iron, 4 sulfur cluster binding"/>
    <property type="evidence" value="ECO:0007669"/>
    <property type="project" value="UniProtKB-KW"/>
</dbReference>
<feature type="domain" description="Aldehyde ferredoxin oxidoreductase N-terminal" evidence="9">
    <location>
        <begin position="7"/>
        <end position="212"/>
    </location>
</feature>
<dbReference type="SUPFAM" id="SSF56228">
    <property type="entry name" value="Aldehyde ferredoxin oxidoreductase, N-terminal domain"/>
    <property type="match status" value="1"/>
</dbReference>
<dbReference type="GO" id="GO:0016625">
    <property type="term" value="F:oxidoreductase activity, acting on the aldehyde or oxo group of donors, iron-sulfur protein as acceptor"/>
    <property type="evidence" value="ECO:0007669"/>
    <property type="project" value="InterPro"/>
</dbReference>
<keyword evidence="4" id="KW-0479">Metal-binding</keyword>
<proteinExistence type="inferred from homology"/>
<evidence type="ECO:0000259" key="9">
    <source>
        <dbReference type="SMART" id="SM00790"/>
    </source>
</evidence>
<evidence type="ECO:0000256" key="3">
    <source>
        <dbReference type="ARBA" id="ARBA00022485"/>
    </source>
</evidence>
<comment type="caution">
    <text evidence="10">The sequence shown here is derived from an EMBL/GenBank/DDBJ whole genome shotgun (WGS) entry which is preliminary data.</text>
</comment>
<keyword evidence="6" id="KW-0408">Iron</keyword>
<evidence type="ECO:0000256" key="4">
    <source>
        <dbReference type="ARBA" id="ARBA00022723"/>
    </source>
</evidence>
<dbReference type="Pfam" id="PF02730">
    <property type="entry name" value="AFOR_N"/>
    <property type="match status" value="1"/>
</dbReference>
<comment type="similarity">
    <text evidence="2">Belongs to the AOR/FOR family.</text>
</comment>
<dbReference type="SUPFAM" id="SSF48310">
    <property type="entry name" value="Aldehyde ferredoxin oxidoreductase, C-terminal domains"/>
    <property type="match status" value="1"/>
</dbReference>
<dbReference type="Gene3D" id="1.10.569.10">
    <property type="entry name" value="Aldehyde Ferredoxin Oxidoreductase Protein, subunit A, domain 2"/>
    <property type="match status" value="1"/>
</dbReference>
<dbReference type="Proteomes" id="UP000244066">
    <property type="component" value="Unassembled WGS sequence"/>
</dbReference>
<dbReference type="PANTHER" id="PTHR30038:SF0">
    <property type="entry name" value="TUNGSTEN-CONTAINING ALDEHYDE FERREDOXIN OXIDOREDUCTASE"/>
    <property type="match status" value="1"/>
</dbReference>
<dbReference type="GO" id="GO:0046872">
    <property type="term" value="F:metal ion binding"/>
    <property type="evidence" value="ECO:0007669"/>
    <property type="project" value="UniProtKB-KW"/>
</dbReference>
<gene>
    <name evidence="10" type="ORF">B9J98_01345</name>
</gene>
<organism evidence="10 11">
    <name type="scientific">Candidatus Terraquivivens tikiterensis</name>
    <dbReference type="NCBI Taxonomy" id="1980982"/>
    <lineage>
        <taxon>Archaea</taxon>
        <taxon>Nitrososphaerota</taxon>
        <taxon>Candidatus Wolframiiraptoraceae</taxon>
        <taxon>Candidatus Terraquivivens</taxon>
    </lineage>
</organism>
<evidence type="ECO:0000256" key="6">
    <source>
        <dbReference type="ARBA" id="ARBA00023004"/>
    </source>
</evidence>
<dbReference type="Gene3D" id="1.10.599.10">
    <property type="entry name" value="Aldehyde Ferredoxin Oxidoreductase Protein, subunit A, domain 3"/>
    <property type="match status" value="1"/>
</dbReference>
<accession>A0A2R7Y9P5</accession>
<keyword evidence="7" id="KW-0411">Iron-sulfur</keyword>
<comment type="cofactor">
    <cofactor evidence="8">
        <name>tungstopterin</name>
        <dbReference type="ChEBI" id="CHEBI:30402"/>
    </cofactor>
</comment>
<dbReference type="EMBL" id="NDWU01000002">
    <property type="protein sequence ID" value="PUA34260.1"/>
    <property type="molecule type" value="Genomic_DNA"/>
</dbReference>
<dbReference type="GO" id="GO:0009055">
    <property type="term" value="F:electron transfer activity"/>
    <property type="evidence" value="ECO:0007669"/>
    <property type="project" value="InterPro"/>
</dbReference>
<dbReference type="SMART" id="SM00790">
    <property type="entry name" value="AFOR_N"/>
    <property type="match status" value="1"/>
</dbReference>
<dbReference type="InterPro" id="IPR013984">
    <property type="entry name" value="Ald_Fedxn_OxRdtase_dom2"/>
</dbReference>
<protein>
    <recommendedName>
        <fullName evidence="9">Aldehyde ferredoxin oxidoreductase N-terminal domain-containing protein</fullName>
    </recommendedName>
</protein>
<dbReference type="InterPro" id="IPR036503">
    <property type="entry name" value="Ald_Fedxn_OxRdtase_N_sf"/>
</dbReference>
<dbReference type="InterPro" id="IPR001203">
    <property type="entry name" value="OxRdtase_Ald_Fedxn_C"/>
</dbReference>
<keyword evidence="5" id="KW-0560">Oxidoreductase</keyword>
<dbReference type="AlphaFoldDB" id="A0A2R7Y9P5"/>
<evidence type="ECO:0000313" key="11">
    <source>
        <dbReference type="Proteomes" id="UP000244066"/>
    </source>
</evidence>
<dbReference type="InterPro" id="IPR051919">
    <property type="entry name" value="W-dependent_AOR"/>
</dbReference>
<reference evidence="10 11" key="1">
    <citation type="submission" date="2017-04" db="EMBL/GenBank/DDBJ databases">
        <title>Draft Aigarchaeota genome from a New Zealand hot spring.</title>
        <authorList>
            <person name="Reysenbach A.-L."/>
            <person name="Donaho J.A."/>
            <person name="Gerhart J."/>
            <person name="Kelley J.F."/>
            <person name="Kouba K."/>
            <person name="Podar M."/>
            <person name="Stott M."/>
        </authorList>
    </citation>
    <scope>NUCLEOTIDE SEQUENCE [LARGE SCALE GENOMIC DNA]</scope>
    <source>
        <strain evidence="10">NZ13_MG1</strain>
    </source>
</reference>
<dbReference type="InterPro" id="IPR013985">
    <property type="entry name" value="Ald_Fedxn_OxRdtase_dom3"/>
</dbReference>
<evidence type="ECO:0000256" key="5">
    <source>
        <dbReference type="ARBA" id="ARBA00023002"/>
    </source>
</evidence>
<dbReference type="Pfam" id="PF01314">
    <property type="entry name" value="AFOR_C"/>
    <property type="match status" value="1"/>
</dbReference>
<dbReference type="Gene3D" id="3.60.9.10">
    <property type="entry name" value="Aldehyde ferredoxin oxidoreductase, N-terminal domain"/>
    <property type="match status" value="1"/>
</dbReference>
<keyword evidence="3" id="KW-0004">4Fe-4S</keyword>